<feature type="transmembrane region" description="Helical" evidence="1">
    <location>
        <begin position="80"/>
        <end position="99"/>
    </location>
</feature>
<sequence>MTLQDFFDYALNHPANVLFYFALIPFAALLAGWMESEEGHLPPWNYLYSTLVYLVAVPAILSIAYNVYKWLFERASIMDANLLLQILPIASMLLTFFIVKKQVRIESLPGFSRLGGLVMMISSVLVIMWFIDRVRIVAFTYMPIQYLLIIFIVLLIFIRYGWRRVAG</sequence>
<dbReference type="Proteomes" id="UP000199021">
    <property type="component" value="Unassembled WGS sequence"/>
</dbReference>
<evidence type="ECO:0000256" key="1">
    <source>
        <dbReference type="SAM" id="Phobius"/>
    </source>
</evidence>
<keyword evidence="1" id="KW-1133">Transmembrane helix</keyword>
<keyword evidence="3" id="KW-1185">Reference proteome</keyword>
<feature type="transmembrane region" description="Helical" evidence="1">
    <location>
        <begin position="111"/>
        <end position="131"/>
    </location>
</feature>
<keyword evidence="1" id="KW-0812">Transmembrane</keyword>
<dbReference type="EMBL" id="FOFB01000015">
    <property type="protein sequence ID" value="SEQ74634.1"/>
    <property type="molecule type" value="Genomic_DNA"/>
</dbReference>
<proteinExistence type="predicted"/>
<protein>
    <submittedName>
        <fullName evidence="2">Uncharacterized protein</fullName>
    </submittedName>
</protein>
<dbReference type="InParanoid" id="A0A1H9IJ61"/>
<dbReference type="AlphaFoldDB" id="A0A1H9IJ61"/>
<gene>
    <name evidence="2" type="ORF">SAMN05444359_11523</name>
</gene>
<dbReference type="OrthoDB" id="1492885at2"/>
<evidence type="ECO:0000313" key="3">
    <source>
        <dbReference type="Proteomes" id="UP000199021"/>
    </source>
</evidence>
<keyword evidence="1" id="KW-0472">Membrane</keyword>
<accession>A0A1H9IJ61</accession>
<reference evidence="3" key="1">
    <citation type="submission" date="2016-10" db="EMBL/GenBank/DDBJ databases">
        <authorList>
            <person name="Varghese N."/>
            <person name="Submissions S."/>
        </authorList>
    </citation>
    <scope>NUCLEOTIDE SEQUENCE [LARGE SCALE GENOMIC DNA]</scope>
    <source>
        <strain evidence="3">DSM 24740</strain>
    </source>
</reference>
<name>A0A1H9IJ61_9BACT</name>
<evidence type="ECO:0000313" key="2">
    <source>
        <dbReference type="EMBL" id="SEQ74634.1"/>
    </source>
</evidence>
<dbReference type="RefSeq" id="WP_090169567.1">
    <property type="nucleotide sequence ID" value="NZ_FOFB01000015.1"/>
</dbReference>
<feature type="transmembrane region" description="Helical" evidence="1">
    <location>
        <begin position="17"/>
        <end position="34"/>
    </location>
</feature>
<organism evidence="2 3">
    <name type="scientific">Neolewinella agarilytica</name>
    <dbReference type="NCBI Taxonomy" id="478744"/>
    <lineage>
        <taxon>Bacteria</taxon>
        <taxon>Pseudomonadati</taxon>
        <taxon>Bacteroidota</taxon>
        <taxon>Saprospiria</taxon>
        <taxon>Saprospirales</taxon>
        <taxon>Lewinellaceae</taxon>
        <taxon>Neolewinella</taxon>
    </lineage>
</organism>
<feature type="transmembrane region" description="Helical" evidence="1">
    <location>
        <begin position="143"/>
        <end position="162"/>
    </location>
</feature>
<feature type="transmembrane region" description="Helical" evidence="1">
    <location>
        <begin position="46"/>
        <end position="68"/>
    </location>
</feature>